<evidence type="ECO:0000313" key="3">
    <source>
        <dbReference type="EMBL" id="KAF4755086.1"/>
    </source>
</evidence>
<dbReference type="Proteomes" id="UP000553632">
    <property type="component" value="Unassembled WGS sequence"/>
</dbReference>
<keyword evidence="4" id="KW-1185">Reference proteome</keyword>
<dbReference type="AlphaFoldDB" id="A0A7J6SYI9"/>
<evidence type="ECO:0000313" key="2">
    <source>
        <dbReference type="EMBL" id="KAF4737913.1"/>
    </source>
</evidence>
<feature type="region of interest" description="Disordered" evidence="1">
    <location>
        <begin position="66"/>
        <end position="102"/>
    </location>
</feature>
<feature type="non-terminal residue" evidence="2">
    <location>
        <position position="1"/>
    </location>
</feature>
<feature type="non-terminal residue" evidence="2">
    <location>
        <position position="102"/>
    </location>
</feature>
<name>A0A7J6SYI9_PEROL</name>
<proteinExistence type="predicted"/>
<dbReference type="EMBL" id="JABANM010011306">
    <property type="protein sequence ID" value="KAF4737913.1"/>
    <property type="molecule type" value="Genomic_DNA"/>
</dbReference>
<protein>
    <submittedName>
        <fullName evidence="2">Uncharacterized protein</fullName>
    </submittedName>
</protein>
<evidence type="ECO:0000313" key="5">
    <source>
        <dbReference type="Proteomes" id="UP000574390"/>
    </source>
</evidence>
<comment type="caution">
    <text evidence="2">The sequence shown here is derived from an EMBL/GenBank/DDBJ whole genome shotgun (WGS) entry which is preliminary data.</text>
</comment>
<evidence type="ECO:0000313" key="4">
    <source>
        <dbReference type="Proteomes" id="UP000553632"/>
    </source>
</evidence>
<dbReference type="EMBL" id="JABANO010004496">
    <property type="protein sequence ID" value="KAF4755086.1"/>
    <property type="molecule type" value="Genomic_DNA"/>
</dbReference>
<reference evidence="4 5" key="1">
    <citation type="submission" date="2020-04" db="EMBL/GenBank/DDBJ databases">
        <title>Perkinsus olseni comparative genomics.</title>
        <authorList>
            <person name="Bogema D.R."/>
        </authorList>
    </citation>
    <scope>NUCLEOTIDE SEQUENCE [LARGE SCALE GENOMIC DNA]</scope>
    <source>
        <strain evidence="2">ATCC PRA-205</strain>
        <strain evidence="3 4">ATCC PRA-207</strain>
    </source>
</reference>
<organism evidence="2 5">
    <name type="scientific">Perkinsus olseni</name>
    <name type="common">Perkinsus atlanticus</name>
    <dbReference type="NCBI Taxonomy" id="32597"/>
    <lineage>
        <taxon>Eukaryota</taxon>
        <taxon>Sar</taxon>
        <taxon>Alveolata</taxon>
        <taxon>Perkinsozoa</taxon>
        <taxon>Perkinsea</taxon>
        <taxon>Perkinsida</taxon>
        <taxon>Perkinsidae</taxon>
        <taxon>Perkinsus</taxon>
    </lineage>
</organism>
<accession>A0A7J6SYI9</accession>
<sequence length="102" mass="11147">LRLVRIADTIALYATVVTEEGLASLNRITIRIVPPGPEVKPEWLNDVSVKASADIMFGDPWVAVGDEDVASDNSRPRQSESDSIDSERAVAPDENTEQRGEQ</sequence>
<evidence type="ECO:0000256" key="1">
    <source>
        <dbReference type="SAM" id="MobiDB-lite"/>
    </source>
</evidence>
<gene>
    <name evidence="2" type="ORF">FOZ62_008634</name>
    <name evidence="3" type="ORF">FOZ63_004467</name>
</gene>
<feature type="compositionally biased region" description="Basic and acidic residues" evidence="1">
    <location>
        <begin position="74"/>
        <end position="102"/>
    </location>
</feature>
<dbReference type="Proteomes" id="UP000574390">
    <property type="component" value="Unassembled WGS sequence"/>
</dbReference>